<name>A0A6J3MBE1_9PEZI</name>
<dbReference type="SUPFAM" id="SSF48403">
    <property type="entry name" value="Ankyrin repeat"/>
    <property type="match status" value="2"/>
</dbReference>
<dbReference type="InterPro" id="IPR036770">
    <property type="entry name" value="Ankyrin_rpt-contain_sf"/>
</dbReference>
<dbReference type="GeneID" id="54357018"/>
<keyword evidence="1" id="KW-0677">Repeat</keyword>
<feature type="region of interest" description="Disordered" evidence="4">
    <location>
        <begin position="475"/>
        <end position="506"/>
    </location>
</feature>
<dbReference type="InterPro" id="IPR002110">
    <property type="entry name" value="Ankyrin_rpt"/>
</dbReference>
<dbReference type="Pfam" id="PF13857">
    <property type="entry name" value="Ank_5"/>
    <property type="match status" value="1"/>
</dbReference>
<dbReference type="AlphaFoldDB" id="A0A6J3MBE1"/>
<proteinExistence type="predicted"/>
<evidence type="ECO:0000313" key="6">
    <source>
        <dbReference type="RefSeq" id="XP_033462214.1"/>
    </source>
</evidence>
<keyword evidence="5" id="KW-1185">Reference proteome</keyword>
<dbReference type="OrthoDB" id="1577640at2759"/>
<dbReference type="SMART" id="SM00248">
    <property type="entry name" value="ANK"/>
    <property type="match status" value="6"/>
</dbReference>
<gene>
    <name evidence="6" type="ORF">K489DRAFT_150577</name>
</gene>
<sequence>MTALHYTGYTKNSEEVADAIMTAKIAVDFPVDRKVWRSTWIHGRQAWEPKSDPHIPQLALSSNRGLTPLHFAALYGSVKMTEYFIKRGADPNARSHYGETPLHFALGKAPSGPKENGNKDHWNDSRYRIEDWLDNYDYTSEDETEYGETKSALERMRLQIVEAFLFHENIDLDVKCDQGLGILHCLSYQQDGFQSTDILPRILSKDVTGDAHDSEGQTALHLACRASNARAVQLLINKGADVMAIDHRGLHSLHHAAHSSDLLTLKTILRDVNDSGRTLPDLRDARGWNPLHHLLAGNYREWTCHAEAIDFLIANGSSVNQLSNEEESPLAVQLSRFFVNGRRIARMARHLFSAGADAFYRTPDEGRNYGHLAAAKLNKLDIEVLEALQDHGVRLADKDERGRTILHHCALAGSLASSEVMKFLCESVGLSPTTRDESGQSPLDIAQKLSEKSPYRTFRPERWDITLKLLTSYPGAAPLDESEPESNLDASNPRERCVQGDIDSPS</sequence>
<dbReference type="Gene3D" id="1.25.40.20">
    <property type="entry name" value="Ankyrin repeat-containing domain"/>
    <property type="match status" value="3"/>
</dbReference>
<reference evidence="6" key="2">
    <citation type="submission" date="2020-04" db="EMBL/GenBank/DDBJ databases">
        <authorList>
            <consortium name="NCBI Genome Project"/>
        </authorList>
    </citation>
    <scope>NUCLEOTIDE SEQUENCE</scope>
    <source>
        <strain evidence="6">CBS 342.82</strain>
    </source>
</reference>
<feature type="repeat" description="ANK" evidence="3">
    <location>
        <begin position="215"/>
        <end position="247"/>
    </location>
</feature>
<dbReference type="Proteomes" id="UP000504637">
    <property type="component" value="Unplaced"/>
</dbReference>
<evidence type="ECO:0000256" key="3">
    <source>
        <dbReference type="PROSITE-ProRule" id="PRU00023"/>
    </source>
</evidence>
<dbReference type="PANTHER" id="PTHR24173">
    <property type="entry name" value="ANKYRIN REPEAT CONTAINING"/>
    <property type="match status" value="1"/>
</dbReference>
<dbReference type="PROSITE" id="PS50088">
    <property type="entry name" value="ANK_REPEAT"/>
    <property type="match status" value="2"/>
</dbReference>
<protein>
    <submittedName>
        <fullName evidence="6">Ankyrin</fullName>
    </submittedName>
</protein>
<reference evidence="6" key="1">
    <citation type="submission" date="2020-01" db="EMBL/GenBank/DDBJ databases">
        <authorList>
            <consortium name="DOE Joint Genome Institute"/>
            <person name="Haridas S."/>
            <person name="Albert R."/>
            <person name="Binder M."/>
            <person name="Bloem J."/>
            <person name="Labutti K."/>
            <person name="Salamov A."/>
            <person name="Andreopoulos B."/>
            <person name="Baker S.E."/>
            <person name="Barry K."/>
            <person name="Bills G."/>
            <person name="Bluhm B.H."/>
            <person name="Cannon C."/>
            <person name="Castanera R."/>
            <person name="Culley D.E."/>
            <person name="Daum C."/>
            <person name="Ezra D."/>
            <person name="Gonzalez J.B."/>
            <person name="Henrissat B."/>
            <person name="Kuo A."/>
            <person name="Liang C."/>
            <person name="Lipzen A."/>
            <person name="Lutzoni F."/>
            <person name="Magnuson J."/>
            <person name="Mondo S."/>
            <person name="Nolan M."/>
            <person name="Ohm R."/>
            <person name="Pangilinan J."/>
            <person name="Park H.-J."/>
            <person name="Ramirez L."/>
            <person name="Alfaro M."/>
            <person name="Sun H."/>
            <person name="Tritt A."/>
            <person name="Yoshinaga Y."/>
            <person name="Zwiers L.-H."/>
            <person name="Turgeon B.G."/>
            <person name="Goodwin S.B."/>
            <person name="Spatafora J.W."/>
            <person name="Crous P.W."/>
            <person name="Grigoriev I.V."/>
        </authorList>
    </citation>
    <scope>NUCLEOTIDE SEQUENCE</scope>
    <source>
        <strain evidence="6">CBS 342.82</strain>
    </source>
</reference>
<dbReference type="PRINTS" id="PR01415">
    <property type="entry name" value="ANKYRIN"/>
</dbReference>
<feature type="repeat" description="ANK" evidence="3">
    <location>
        <begin position="64"/>
        <end position="96"/>
    </location>
</feature>
<organism evidence="6">
    <name type="scientific">Dissoconium aciculare CBS 342.82</name>
    <dbReference type="NCBI Taxonomy" id="1314786"/>
    <lineage>
        <taxon>Eukaryota</taxon>
        <taxon>Fungi</taxon>
        <taxon>Dikarya</taxon>
        <taxon>Ascomycota</taxon>
        <taxon>Pezizomycotina</taxon>
        <taxon>Dothideomycetes</taxon>
        <taxon>Dothideomycetidae</taxon>
        <taxon>Mycosphaerellales</taxon>
        <taxon>Dissoconiaceae</taxon>
        <taxon>Dissoconium</taxon>
    </lineage>
</organism>
<accession>A0A6J3MBE1</accession>
<dbReference type="RefSeq" id="XP_033462214.1">
    <property type="nucleotide sequence ID" value="XM_033599219.1"/>
</dbReference>
<dbReference type="PROSITE" id="PS50297">
    <property type="entry name" value="ANK_REP_REGION"/>
    <property type="match status" value="2"/>
</dbReference>
<evidence type="ECO:0000256" key="4">
    <source>
        <dbReference type="SAM" id="MobiDB-lite"/>
    </source>
</evidence>
<dbReference type="Pfam" id="PF12796">
    <property type="entry name" value="Ank_2"/>
    <property type="match status" value="1"/>
</dbReference>
<dbReference type="PANTHER" id="PTHR24173:SF74">
    <property type="entry name" value="ANKYRIN REPEAT DOMAIN-CONTAINING PROTEIN 16"/>
    <property type="match status" value="1"/>
</dbReference>
<evidence type="ECO:0000313" key="5">
    <source>
        <dbReference type="Proteomes" id="UP000504637"/>
    </source>
</evidence>
<keyword evidence="2 3" id="KW-0040">ANK repeat</keyword>
<reference evidence="6" key="3">
    <citation type="submission" date="2025-08" db="UniProtKB">
        <authorList>
            <consortium name="RefSeq"/>
        </authorList>
    </citation>
    <scope>IDENTIFICATION</scope>
    <source>
        <strain evidence="6">CBS 342.82</strain>
    </source>
</reference>
<evidence type="ECO:0000256" key="1">
    <source>
        <dbReference type="ARBA" id="ARBA00022737"/>
    </source>
</evidence>
<evidence type="ECO:0000256" key="2">
    <source>
        <dbReference type="ARBA" id="ARBA00023043"/>
    </source>
</evidence>